<protein>
    <submittedName>
        <fullName evidence="2">Amidase</fullName>
    </submittedName>
</protein>
<evidence type="ECO:0000313" key="2">
    <source>
        <dbReference type="EMBL" id="QNN52584.1"/>
    </source>
</evidence>
<dbReference type="InterPro" id="IPR000120">
    <property type="entry name" value="Amidase"/>
</dbReference>
<evidence type="ECO:0000259" key="1">
    <source>
        <dbReference type="Pfam" id="PF01425"/>
    </source>
</evidence>
<dbReference type="KEGG" id="nmes:H9L09_19345"/>
<feature type="domain" description="Amidase" evidence="1">
    <location>
        <begin position="26"/>
        <end position="452"/>
    </location>
</feature>
<gene>
    <name evidence="2" type="ORF">H9L09_19345</name>
</gene>
<accession>A0A7G9RAF9</accession>
<evidence type="ECO:0000313" key="3">
    <source>
        <dbReference type="Proteomes" id="UP000515947"/>
    </source>
</evidence>
<dbReference type="Pfam" id="PF01425">
    <property type="entry name" value="Amidase"/>
    <property type="match status" value="1"/>
</dbReference>
<dbReference type="Gene3D" id="3.90.1300.10">
    <property type="entry name" value="Amidase signature (AS) domain"/>
    <property type="match status" value="1"/>
</dbReference>
<dbReference type="AlphaFoldDB" id="A0A7G9RAF9"/>
<dbReference type="SUPFAM" id="SSF75304">
    <property type="entry name" value="Amidase signature (AS) enzymes"/>
    <property type="match status" value="1"/>
</dbReference>
<sequence length="477" mass="50815">MADLDVYTSAREMAAAVRGKEISARELMELHLARIAEVNPAVNAVVSLDEDRALAGAAEADRALARGETVGPLHGLPHAFKDTHEVAGWRTTYGSPLRETHVPKRDELIVERIRRAGAVPIGKTNVPEWAAGSHTFNPIFGTTLNPYDLTRSAGGSSGGAAAALAAGMVPLADGSDMGGSLRNPASFCNVVGLRPGRGRVPAWPSTNGWELTSTGGPMARSVEDLGLLLSVVAGPSRRAPLSLETPGAAFAPPYAATDLRGVRVALSVDLGGSFAVDHQVAQIVTAQAAVLEAAGAVVEEAHPVLHNADSAFRTLRAWLFWHRFRSLVRKRPEAFKESLRENILLGEGLSGADVSRAYQQLTSIHDRVRVFFESHDVLVMPVSQVPPFSAEEEFPNAINGEPQETYLDWMRSAYLVTVTGCPALSVPAGFTAEGWPVGVQLVGPPRGERRLLEIAHVFEQATRVGERRPALGAGAGR</sequence>
<dbReference type="InterPro" id="IPR036928">
    <property type="entry name" value="AS_sf"/>
</dbReference>
<proteinExistence type="predicted"/>
<dbReference type="PANTHER" id="PTHR11895:SF76">
    <property type="entry name" value="INDOLEACETAMIDE HYDROLASE"/>
    <property type="match status" value="1"/>
</dbReference>
<dbReference type="EMBL" id="CP060713">
    <property type="protein sequence ID" value="QNN52584.1"/>
    <property type="molecule type" value="Genomic_DNA"/>
</dbReference>
<dbReference type="InterPro" id="IPR023631">
    <property type="entry name" value="Amidase_dom"/>
</dbReference>
<dbReference type="GO" id="GO:0003824">
    <property type="term" value="F:catalytic activity"/>
    <property type="evidence" value="ECO:0007669"/>
    <property type="project" value="InterPro"/>
</dbReference>
<dbReference type="InterPro" id="IPR020556">
    <property type="entry name" value="Amidase_CS"/>
</dbReference>
<dbReference type="PANTHER" id="PTHR11895">
    <property type="entry name" value="TRANSAMIDASE"/>
    <property type="match status" value="1"/>
</dbReference>
<dbReference type="RefSeq" id="WP_187578426.1">
    <property type="nucleotide sequence ID" value="NZ_CP060713.1"/>
</dbReference>
<keyword evidence="3" id="KW-1185">Reference proteome</keyword>
<name>A0A7G9RAF9_9ACTN</name>
<organism evidence="2 3">
    <name type="scientific">Nocardioides mesophilus</name>
    <dbReference type="NCBI Taxonomy" id="433659"/>
    <lineage>
        <taxon>Bacteria</taxon>
        <taxon>Bacillati</taxon>
        <taxon>Actinomycetota</taxon>
        <taxon>Actinomycetes</taxon>
        <taxon>Propionibacteriales</taxon>
        <taxon>Nocardioidaceae</taxon>
        <taxon>Nocardioides</taxon>
    </lineage>
</organism>
<dbReference type="Proteomes" id="UP000515947">
    <property type="component" value="Chromosome"/>
</dbReference>
<dbReference type="PROSITE" id="PS00571">
    <property type="entry name" value="AMIDASES"/>
    <property type="match status" value="1"/>
</dbReference>
<dbReference type="NCBIfam" id="NF005686">
    <property type="entry name" value="PRK07486.1"/>
    <property type="match status" value="1"/>
</dbReference>
<reference evidence="2 3" key="1">
    <citation type="submission" date="2020-08" db="EMBL/GenBank/DDBJ databases">
        <title>Genome sequence of Nocardioides mesophilus KACC 16243T.</title>
        <authorList>
            <person name="Hyun D.-W."/>
            <person name="Bae J.-W."/>
        </authorList>
    </citation>
    <scope>NUCLEOTIDE SEQUENCE [LARGE SCALE GENOMIC DNA]</scope>
    <source>
        <strain evidence="2 3">KACC 16243</strain>
    </source>
</reference>